<name>A0A644ZAL6_9ZZZZ</name>
<evidence type="ECO:0000313" key="1">
    <source>
        <dbReference type="EMBL" id="MPM37717.1"/>
    </source>
</evidence>
<dbReference type="AlphaFoldDB" id="A0A644ZAL6"/>
<dbReference type="EMBL" id="VSSQ01008042">
    <property type="protein sequence ID" value="MPM37717.1"/>
    <property type="molecule type" value="Genomic_DNA"/>
</dbReference>
<sequence length="157" mass="17241">MGVTNNITVAVGQRLQRFERAGIRVRQVEHRAGVHEAAAGERIYVCAGLIHAVDNGIANLERVGFRNQRRKEDAVVVVSVVIRDQFVAPVLAVDCGCNAHTRPVVYEVPADQRVDIAIQIGIRSARYGVQQRKCLRSGNACCELLCQILRVVEPVCG</sequence>
<protein>
    <submittedName>
        <fullName evidence="1">Uncharacterized protein</fullName>
    </submittedName>
</protein>
<proteinExistence type="predicted"/>
<reference evidence="1" key="1">
    <citation type="submission" date="2019-08" db="EMBL/GenBank/DDBJ databases">
        <authorList>
            <person name="Kucharzyk K."/>
            <person name="Murdoch R.W."/>
            <person name="Higgins S."/>
            <person name="Loffler F."/>
        </authorList>
    </citation>
    <scope>NUCLEOTIDE SEQUENCE</scope>
</reference>
<gene>
    <name evidence="1" type="ORF">SDC9_84336</name>
</gene>
<comment type="caution">
    <text evidence="1">The sequence shown here is derived from an EMBL/GenBank/DDBJ whole genome shotgun (WGS) entry which is preliminary data.</text>
</comment>
<organism evidence="1">
    <name type="scientific">bioreactor metagenome</name>
    <dbReference type="NCBI Taxonomy" id="1076179"/>
    <lineage>
        <taxon>unclassified sequences</taxon>
        <taxon>metagenomes</taxon>
        <taxon>ecological metagenomes</taxon>
    </lineage>
</organism>
<accession>A0A644ZAL6</accession>